<dbReference type="InterPro" id="IPR050764">
    <property type="entry name" value="CbbQ/NirQ/NorQ/GpvN"/>
</dbReference>
<accession>A0A2T0R8M7</accession>
<dbReference type="Pfam" id="PF07726">
    <property type="entry name" value="AAA_3"/>
    <property type="match status" value="1"/>
</dbReference>
<protein>
    <submittedName>
        <fullName evidence="3">MoxR-like ATPase</fullName>
    </submittedName>
</protein>
<dbReference type="PANTHER" id="PTHR42759:SF5">
    <property type="entry name" value="METHANOL DEHYDROGENASE REGULATOR"/>
    <property type="match status" value="1"/>
</dbReference>
<feature type="domain" description="ChlI/MoxR AAA lid" evidence="2">
    <location>
        <begin position="256"/>
        <end position="327"/>
    </location>
</feature>
<evidence type="ECO:0000259" key="1">
    <source>
        <dbReference type="Pfam" id="PF07726"/>
    </source>
</evidence>
<evidence type="ECO:0000313" key="3">
    <source>
        <dbReference type="EMBL" id="PRY17527.1"/>
    </source>
</evidence>
<organism evidence="3 4">
    <name type="scientific">Kineococcus rhizosphaerae</name>
    <dbReference type="NCBI Taxonomy" id="559628"/>
    <lineage>
        <taxon>Bacteria</taxon>
        <taxon>Bacillati</taxon>
        <taxon>Actinomycetota</taxon>
        <taxon>Actinomycetes</taxon>
        <taxon>Kineosporiales</taxon>
        <taxon>Kineosporiaceae</taxon>
        <taxon>Kineococcus</taxon>
    </lineage>
</organism>
<dbReference type="PIRSF" id="PIRSF002849">
    <property type="entry name" value="AAA_ATPase_chaperone_MoxR_prd"/>
    <property type="match status" value="1"/>
</dbReference>
<dbReference type="GO" id="GO:0005524">
    <property type="term" value="F:ATP binding"/>
    <property type="evidence" value="ECO:0007669"/>
    <property type="project" value="InterPro"/>
</dbReference>
<dbReference type="InterPro" id="IPR011703">
    <property type="entry name" value="ATPase_AAA-3"/>
</dbReference>
<dbReference type="Proteomes" id="UP000238083">
    <property type="component" value="Unassembled WGS sequence"/>
</dbReference>
<dbReference type="Gene3D" id="3.40.50.300">
    <property type="entry name" value="P-loop containing nucleotide triphosphate hydrolases"/>
    <property type="match status" value="1"/>
</dbReference>
<dbReference type="Gene3D" id="1.10.8.80">
    <property type="entry name" value="Magnesium chelatase subunit I, C-Terminal domain"/>
    <property type="match status" value="1"/>
</dbReference>
<dbReference type="InterPro" id="IPR041628">
    <property type="entry name" value="ChlI/MoxR_AAA_lid"/>
</dbReference>
<reference evidence="3 4" key="1">
    <citation type="submission" date="2018-03" db="EMBL/GenBank/DDBJ databases">
        <title>Genomic Encyclopedia of Archaeal and Bacterial Type Strains, Phase II (KMG-II): from individual species to whole genera.</title>
        <authorList>
            <person name="Goeker M."/>
        </authorList>
    </citation>
    <scope>NUCLEOTIDE SEQUENCE [LARGE SCALE GENOMIC DNA]</scope>
    <source>
        <strain evidence="3 4">DSM 19711</strain>
    </source>
</reference>
<dbReference type="CDD" id="cd00009">
    <property type="entry name" value="AAA"/>
    <property type="match status" value="1"/>
</dbReference>
<gene>
    <name evidence="3" type="ORF">CLV37_102490</name>
</gene>
<sequence length="339" mass="36503">MTTTSALPGSHPAEPVALDPQELPAALERLRGAADELAAAVDGVIQGKDDTVRLALTVLFAEGHLLVEDVPGVGKTMLAKSLARAIEGTVRRIQFTPDLLPSDVTGSSIWNQERAAFEFRPGAVFANVVIGDEINRASPKTQSALLECMEEGQVTVDGTTWRLDRPFIVFATQNPVEMDGTYPLPEAQRDRFMARISMGYPSASAELTMLSEHGATDPLEEVKPVVDVSEVRLLSRAVRGVHAAEPLKQYVVDLVRRTRAHPDLRLGASPRAALHLLRAARSRAALEGRDHVLPDDVQALAVPVVAHRLLLTADALLAGRDGADVVTDVLRTTALPTPR</sequence>
<dbReference type="EMBL" id="PVZF01000002">
    <property type="protein sequence ID" value="PRY17527.1"/>
    <property type="molecule type" value="Genomic_DNA"/>
</dbReference>
<dbReference type="Pfam" id="PF17863">
    <property type="entry name" value="AAA_lid_2"/>
    <property type="match status" value="1"/>
</dbReference>
<evidence type="ECO:0000259" key="2">
    <source>
        <dbReference type="Pfam" id="PF17863"/>
    </source>
</evidence>
<dbReference type="OrthoDB" id="9808397at2"/>
<dbReference type="PANTHER" id="PTHR42759">
    <property type="entry name" value="MOXR FAMILY PROTEIN"/>
    <property type="match status" value="1"/>
</dbReference>
<name>A0A2T0R8M7_9ACTN</name>
<dbReference type="AlphaFoldDB" id="A0A2T0R8M7"/>
<feature type="domain" description="ATPase AAA-3" evidence="1">
    <location>
        <begin position="64"/>
        <end position="193"/>
    </location>
</feature>
<dbReference type="GO" id="GO:0016887">
    <property type="term" value="F:ATP hydrolysis activity"/>
    <property type="evidence" value="ECO:0007669"/>
    <property type="project" value="InterPro"/>
</dbReference>
<proteinExistence type="predicted"/>
<dbReference type="SUPFAM" id="SSF52540">
    <property type="entry name" value="P-loop containing nucleoside triphosphate hydrolases"/>
    <property type="match status" value="1"/>
</dbReference>
<keyword evidence="4" id="KW-1185">Reference proteome</keyword>
<evidence type="ECO:0000313" key="4">
    <source>
        <dbReference type="Proteomes" id="UP000238083"/>
    </source>
</evidence>
<dbReference type="InterPro" id="IPR027417">
    <property type="entry name" value="P-loop_NTPase"/>
</dbReference>
<comment type="caution">
    <text evidence="3">The sequence shown here is derived from an EMBL/GenBank/DDBJ whole genome shotgun (WGS) entry which is preliminary data.</text>
</comment>